<dbReference type="Pfam" id="PF04149">
    <property type="entry name" value="DUF397"/>
    <property type="match status" value="1"/>
</dbReference>
<name>A0A0S4QYT2_9ACTN</name>
<evidence type="ECO:0000313" key="2">
    <source>
        <dbReference type="EMBL" id="CUU60784.1"/>
    </source>
</evidence>
<dbReference type="InterPro" id="IPR007278">
    <property type="entry name" value="DUF397"/>
</dbReference>
<reference evidence="3" key="1">
    <citation type="submission" date="2015-11" db="EMBL/GenBank/DDBJ databases">
        <authorList>
            <person name="Varghese N."/>
        </authorList>
    </citation>
    <scope>NUCLEOTIDE SEQUENCE [LARGE SCALE GENOMIC DNA]</scope>
    <source>
        <strain evidence="3">DSM 45899</strain>
    </source>
</reference>
<accession>A0A0S4QYT2</accession>
<organism evidence="2 3">
    <name type="scientific">Parafrankia irregularis</name>
    <dbReference type="NCBI Taxonomy" id="795642"/>
    <lineage>
        <taxon>Bacteria</taxon>
        <taxon>Bacillati</taxon>
        <taxon>Actinomycetota</taxon>
        <taxon>Actinomycetes</taxon>
        <taxon>Frankiales</taxon>
        <taxon>Frankiaceae</taxon>
        <taxon>Parafrankia</taxon>
    </lineage>
</organism>
<dbReference type="EMBL" id="FAOZ01000047">
    <property type="protein sequence ID" value="CUU60784.1"/>
    <property type="molecule type" value="Genomic_DNA"/>
</dbReference>
<dbReference type="Proteomes" id="UP000198802">
    <property type="component" value="Unassembled WGS sequence"/>
</dbReference>
<evidence type="ECO:0000313" key="3">
    <source>
        <dbReference type="Proteomes" id="UP000198802"/>
    </source>
</evidence>
<dbReference type="RefSeq" id="WP_397313250.1">
    <property type="nucleotide sequence ID" value="NZ_FAOZ01000047.1"/>
</dbReference>
<protein>
    <recommendedName>
        <fullName evidence="1">DUF397 domain-containing protein</fullName>
    </recommendedName>
</protein>
<keyword evidence="3" id="KW-1185">Reference proteome</keyword>
<gene>
    <name evidence="2" type="ORF">Ga0074812_14730</name>
</gene>
<proteinExistence type="predicted"/>
<dbReference type="AlphaFoldDB" id="A0A0S4QYT2"/>
<sequence>MQTVQQVDVSLAAWRKSSHSGGNGQCVEVAFLDAGNVAVRDSKNQNGPVLIFTPSEWDAFIGGAKDGEFERP</sequence>
<evidence type="ECO:0000259" key="1">
    <source>
        <dbReference type="Pfam" id="PF04149"/>
    </source>
</evidence>
<feature type="domain" description="DUF397" evidence="1">
    <location>
        <begin position="12"/>
        <end position="65"/>
    </location>
</feature>